<evidence type="ECO:0000313" key="3">
    <source>
        <dbReference type="Proteomes" id="UP000762676"/>
    </source>
</evidence>
<accession>A0AAV4GA26</accession>
<dbReference type="EMBL" id="BMAT01001282">
    <property type="protein sequence ID" value="GFR82628.1"/>
    <property type="molecule type" value="Genomic_DNA"/>
</dbReference>
<reference evidence="2 3" key="1">
    <citation type="journal article" date="2021" name="Elife">
        <title>Chloroplast acquisition without the gene transfer in kleptoplastic sea slugs, Plakobranchus ocellatus.</title>
        <authorList>
            <person name="Maeda T."/>
            <person name="Takahashi S."/>
            <person name="Yoshida T."/>
            <person name="Shimamura S."/>
            <person name="Takaki Y."/>
            <person name="Nagai Y."/>
            <person name="Toyoda A."/>
            <person name="Suzuki Y."/>
            <person name="Arimoto A."/>
            <person name="Ishii H."/>
            <person name="Satoh N."/>
            <person name="Nishiyama T."/>
            <person name="Hasebe M."/>
            <person name="Maruyama T."/>
            <person name="Minagawa J."/>
            <person name="Obokata J."/>
            <person name="Shigenobu S."/>
        </authorList>
    </citation>
    <scope>NUCLEOTIDE SEQUENCE [LARGE SCALE GENOMIC DNA]</scope>
</reference>
<feature type="region of interest" description="Disordered" evidence="1">
    <location>
        <begin position="1"/>
        <end position="32"/>
    </location>
</feature>
<organism evidence="2 3">
    <name type="scientific">Elysia marginata</name>
    <dbReference type="NCBI Taxonomy" id="1093978"/>
    <lineage>
        <taxon>Eukaryota</taxon>
        <taxon>Metazoa</taxon>
        <taxon>Spiralia</taxon>
        <taxon>Lophotrochozoa</taxon>
        <taxon>Mollusca</taxon>
        <taxon>Gastropoda</taxon>
        <taxon>Heterobranchia</taxon>
        <taxon>Euthyneura</taxon>
        <taxon>Panpulmonata</taxon>
        <taxon>Sacoglossa</taxon>
        <taxon>Placobranchoidea</taxon>
        <taxon>Plakobranchidae</taxon>
        <taxon>Elysia</taxon>
    </lineage>
</organism>
<keyword evidence="3" id="KW-1185">Reference proteome</keyword>
<dbReference type="Proteomes" id="UP000762676">
    <property type="component" value="Unassembled WGS sequence"/>
</dbReference>
<gene>
    <name evidence="2" type="ORF">ElyMa_000631400</name>
</gene>
<protein>
    <submittedName>
        <fullName evidence="2">Uncharacterized protein</fullName>
    </submittedName>
</protein>
<proteinExistence type="predicted"/>
<evidence type="ECO:0000313" key="2">
    <source>
        <dbReference type="EMBL" id="GFR82628.1"/>
    </source>
</evidence>
<comment type="caution">
    <text evidence="2">The sequence shown here is derived from an EMBL/GenBank/DDBJ whole genome shotgun (WGS) entry which is preliminary data.</text>
</comment>
<dbReference type="AlphaFoldDB" id="A0AAV4GA26"/>
<sequence>MLPRIYKGNSKRDRRGRNSRGLFAGDRPGEAGQGEWNVWREYRLRGLLLTHNYVLTFKLLGKQSRRSGIFHQSRALGDGRDEKQIEVFELGWNVWVVWRRFEQATAC</sequence>
<name>A0AAV4GA26_9GAST</name>
<evidence type="ECO:0000256" key="1">
    <source>
        <dbReference type="SAM" id="MobiDB-lite"/>
    </source>
</evidence>